<feature type="non-terminal residue" evidence="1">
    <location>
        <position position="196"/>
    </location>
</feature>
<name>J9DPF5_WUCBA</name>
<organism evidence="1 2">
    <name type="scientific">Wuchereria bancrofti</name>
    <dbReference type="NCBI Taxonomy" id="6293"/>
    <lineage>
        <taxon>Eukaryota</taxon>
        <taxon>Metazoa</taxon>
        <taxon>Ecdysozoa</taxon>
        <taxon>Nematoda</taxon>
        <taxon>Chromadorea</taxon>
        <taxon>Rhabditida</taxon>
        <taxon>Spirurina</taxon>
        <taxon>Spiruromorpha</taxon>
        <taxon>Filarioidea</taxon>
        <taxon>Onchocercidae</taxon>
        <taxon>Wuchereria</taxon>
    </lineage>
</organism>
<accession>J9DPF5</accession>
<evidence type="ECO:0000313" key="2">
    <source>
        <dbReference type="Proteomes" id="UP000004810"/>
    </source>
</evidence>
<comment type="caution">
    <text evidence="1">The sequence shown here is derived from an EMBL/GenBank/DDBJ whole genome shotgun (WGS) entry which is preliminary data.</text>
</comment>
<dbReference type="EMBL" id="ADBV01018680">
    <property type="protein sequence ID" value="EJW71406.1"/>
    <property type="molecule type" value="Genomic_DNA"/>
</dbReference>
<sequence length="196" mass="21688">MFNNSLHLLLPPPAATCSHLLNYLLSPATTCNHLPLATTTYCHHFPPVLASATIRYHLSPSATTCHLLLPVATCHLLPLVTTCHLLPPATCYHRYLLLPAATCYHLQPLATSYHLLQPATTCYHLLPSVTCYCHLLPPTSCYHLQPLSPLFVTTRHNLPALATTRNKTGFIALPEYLCDVQAIRLVEPVDEKVGNR</sequence>
<dbReference type="Proteomes" id="UP000004810">
    <property type="component" value="Unassembled WGS sequence"/>
</dbReference>
<reference evidence="2" key="1">
    <citation type="submission" date="2012-08" db="EMBL/GenBank/DDBJ databases">
        <title>The Genome Sequence of Wuchereria bancrofti.</title>
        <authorList>
            <person name="Nutman T.B."/>
            <person name="Fink D.L."/>
            <person name="Russ C."/>
            <person name="Young S."/>
            <person name="Zeng Q."/>
            <person name="Koehrsen M."/>
            <person name="Alvarado L."/>
            <person name="Berlin A."/>
            <person name="Chapman S.B."/>
            <person name="Chen Z."/>
            <person name="Freedman E."/>
            <person name="Gellesch M."/>
            <person name="Goldberg J."/>
            <person name="Griggs A."/>
            <person name="Gujja S."/>
            <person name="Heilman E.R."/>
            <person name="Heiman D."/>
            <person name="Hepburn T."/>
            <person name="Howarth C."/>
            <person name="Jen D."/>
            <person name="Larson L."/>
            <person name="Lewis B."/>
            <person name="Mehta T."/>
            <person name="Park D."/>
            <person name="Pearson M."/>
            <person name="Roberts A."/>
            <person name="Saif S."/>
            <person name="Shea T."/>
            <person name="Shenoy N."/>
            <person name="Sisk P."/>
            <person name="Stolte C."/>
            <person name="Sykes S."/>
            <person name="Walk T."/>
            <person name="White J."/>
            <person name="Yandava C."/>
            <person name="Haas B."/>
            <person name="Henn M.R."/>
            <person name="Nusbaum C."/>
            <person name="Birren B."/>
        </authorList>
    </citation>
    <scope>NUCLEOTIDE SEQUENCE [LARGE SCALE GENOMIC DNA]</scope>
    <source>
        <strain evidence="2">NA</strain>
    </source>
</reference>
<gene>
    <name evidence="1" type="ORF">WUBG_17689</name>
</gene>
<proteinExistence type="predicted"/>
<evidence type="ECO:0000313" key="1">
    <source>
        <dbReference type="EMBL" id="EJW71406.1"/>
    </source>
</evidence>
<protein>
    <submittedName>
        <fullName evidence="1">Uncharacterized protein</fullName>
    </submittedName>
</protein>
<dbReference type="AlphaFoldDB" id="J9DPF5"/>